<dbReference type="SUPFAM" id="SSF51735">
    <property type="entry name" value="NAD(P)-binding Rossmann-fold domains"/>
    <property type="match status" value="1"/>
</dbReference>
<dbReference type="InterPro" id="IPR002347">
    <property type="entry name" value="SDR_fam"/>
</dbReference>
<dbReference type="Gene3D" id="3.40.50.720">
    <property type="entry name" value="NAD(P)-binding Rossmann-like Domain"/>
    <property type="match status" value="1"/>
</dbReference>
<dbReference type="EMBL" id="JACHEB010000010">
    <property type="protein sequence ID" value="MBB5330346.1"/>
    <property type="molecule type" value="Genomic_DNA"/>
</dbReference>
<keyword evidence="3" id="KW-1185">Reference proteome</keyword>
<dbReference type="RefSeq" id="WP_183979750.1">
    <property type="nucleotide sequence ID" value="NZ_JACHEB010000010.1"/>
</dbReference>
<dbReference type="FunFam" id="3.40.50.720:FF:000084">
    <property type="entry name" value="Short-chain dehydrogenase reductase"/>
    <property type="match status" value="1"/>
</dbReference>
<comment type="similarity">
    <text evidence="1">Belongs to the short-chain dehydrogenases/reductases (SDR) family.</text>
</comment>
<dbReference type="PRINTS" id="PR00081">
    <property type="entry name" value="GDHRDH"/>
</dbReference>
<dbReference type="PROSITE" id="PS00061">
    <property type="entry name" value="ADH_SHORT"/>
    <property type="match status" value="1"/>
</dbReference>
<dbReference type="AlphaFoldDB" id="A0A9X0QH39"/>
<dbReference type="PRINTS" id="PR00080">
    <property type="entry name" value="SDRFAMILY"/>
</dbReference>
<comment type="caution">
    <text evidence="2">The sequence shown here is derived from an EMBL/GenBank/DDBJ whole genome shotgun (WGS) entry which is preliminary data.</text>
</comment>
<dbReference type="GO" id="GO:0032787">
    <property type="term" value="P:monocarboxylic acid metabolic process"/>
    <property type="evidence" value="ECO:0007669"/>
    <property type="project" value="UniProtKB-ARBA"/>
</dbReference>
<proteinExistence type="inferred from homology"/>
<dbReference type="InterPro" id="IPR050259">
    <property type="entry name" value="SDR"/>
</dbReference>
<evidence type="ECO:0000313" key="3">
    <source>
        <dbReference type="Proteomes" id="UP000535182"/>
    </source>
</evidence>
<dbReference type="EC" id="1.1.1.47" evidence="2"/>
<protein>
    <submittedName>
        <fullName evidence="2">Glucose 1-dehydrogenase</fullName>
        <ecNumber evidence="2">1.1.1.47</ecNumber>
    </submittedName>
</protein>
<organism evidence="2 3">
    <name type="scientific">Tunturiibacter gelidiferens</name>
    <dbReference type="NCBI Taxonomy" id="3069689"/>
    <lineage>
        <taxon>Bacteria</taxon>
        <taxon>Pseudomonadati</taxon>
        <taxon>Acidobacteriota</taxon>
        <taxon>Terriglobia</taxon>
        <taxon>Terriglobales</taxon>
        <taxon>Acidobacteriaceae</taxon>
        <taxon>Tunturiibacter</taxon>
    </lineage>
</organism>
<dbReference type="InterPro" id="IPR020904">
    <property type="entry name" value="Sc_DH/Rdtase_CS"/>
</dbReference>
<keyword evidence="2" id="KW-0560">Oxidoreductase</keyword>
<sequence>MTGLMNKRVLITGATQGIGLATARRFASEGAKVVITDVVADETLLRVRQEFQKEYPGRVIVEHLDVTHEIEVRDVFGRTKDLLGGLDVVINNAGINRQSPTHEFTLRDFDEVVDVNLRGAFLCSRAALNIFLRQGSGLVLMNSSNHEIVPKPNFVAYSVSKGGLGNLMRTIALEYADRGIRANSVAPGATTTPINASWKDDATKRSMVEEHIPLGRSAESDEIAAAFAFLASDDANYITGQTLYVDGGLTLHTDFRKNWAS</sequence>
<dbReference type="PANTHER" id="PTHR42879">
    <property type="entry name" value="3-OXOACYL-(ACYL-CARRIER-PROTEIN) REDUCTASE"/>
    <property type="match status" value="1"/>
</dbReference>
<dbReference type="Pfam" id="PF13561">
    <property type="entry name" value="adh_short_C2"/>
    <property type="match status" value="1"/>
</dbReference>
<accession>A0A9X0QH39</accession>
<name>A0A9X0QH39_9BACT</name>
<evidence type="ECO:0000313" key="2">
    <source>
        <dbReference type="EMBL" id="MBB5330346.1"/>
    </source>
</evidence>
<dbReference type="PANTHER" id="PTHR42879:SF2">
    <property type="entry name" value="3-OXOACYL-[ACYL-CARRIER-PROTEIN] REDUCTASE FABG"/>
    <property type="match status" value="1"/>
</dbReference>
<reference evidence="2 3" key="1">
    <citation type="submission" date="2020-08" db="EMBL/GenBank/DDBJ databases">
        <title>Genomic Encyclopedia of Type Strains, Phase IV (KMG-V): Genome sequencing to study the core and pangenomes of soil and plant-associated prokaryotes.</title>
        <authorList>
            <person name="Whitman W."/>
        </authorList>
    </citation>
    <scope>NUCLEOTIDE SEQUENCE [LARGE SCALE GENOMIC DNA]</scope>
    <source>
        <strain evidence="2 3">X5P2</strain>
    </source>
</reference>
<evidence type="ECO:0000256" key="1">
    <source>
        <dbReference type="ARBA" id="ARBA00006484"/>
    </source>
</evidence>
<dbReference type="InterPro" id="IPR036291">
    <property type="entry name" value="NAD(P)-bd_dom_sf"/>
</dbReference>
<gene>
    <name evidence="2" type="ORF">HDF14_003981</name>
</gene>
<dbReference type="GO" id="GO:0047936">
    <property type="term" value="F:glucose 1-dehydrogenase [NAD(P)+] activity"/>
    <property type="evidence" value="ECO:0007669"/>
    <property type="project" value="UniProtKB-EC"/>
</dbReference>
<dbReference type="Proteomes" id="UP000535182">
    <property type="component" value="Unassembled WGS sequence"/>
</dbReference>